<name>A0A2U3N6Z2_9MYCO</name>
<dbReference type="AlphaFoldDB" id="A0A2U3N6Z2"/>
<dbReference type="EMBL" id="FTRV01000009">
    <property type="protein sequence ID" value="SPM27282.1"/>
    <property type="molecule type" value="Genomic_DNA"/>
</dbReference>
<sequence>MGHSRFHTVSGSFPHIGDGYSHGMRLSLTDRRRRRRTGGQPCFVIQHDAAAGDHYDLRLEIDGVLVSWAIPKDGRLARRTDDRPLDDTAGDVVVADSGTYANVTQYEMAECLECGHLSFRLSGERLRCCYSLTRVREGEDETWLLIRRKEEEDDWS</sequence>
<evidence type="ECO:0000313" key="3">
    <source>
        <dbReference type="Proteomes" id="UP000241595"/>
    </source>
</evidence>
<dbReference type="PANTHER" id="PTHR39465">
    <property type="entry name" value="DNA LIGASE D, 3'-PHOSPHOESTERASE DOMAIN"/>
    <property type="match status" value="1"/>
</dbReference>
<accession>A0A2U3N6Z2</accession>
<organism evidence="2 3">
    <name type="scientific">Mycobacterium terramassiliense</name>
    <dbReference type="NCBI Taxonomy" id="1841859"/>
    <lineage>
        <taxon>Bacteria</taxon>
        <taxon>Bacillati</taxon>
        <taxon>Actinomycetota</taxon>
        <taxon>Actinomycetes</taxon>
        <taxon>Mycobacteriales</taxon>
        <taxon>Mycobacteriaceae</taxon>
        <taxon>Mycobacterium</taxon>
    </lineage>
</organism>
<dbReference type="GO" id="GO:0016874">
    <property type="term" value="F:ligase activity"/>
    <property type="evidence" value="ECO:0007669"/>
    <property type="project" value="UniProtKB-KW"/>
</dbReference>
<keyword evidence="3" id="KW-1185">Reference proteome</keyword>
<evidence type="ECO:0000313" key="2">
    <source>
        <dbReference type="EMBL" id="SPM27282.1"/>
    </source>
</evidence>
<protein>
    <submittedName>
        <fullName evidence="2">ATP-dependent DNA ligase</fullName>
    </submittedName>
</protein>
<evidence type="ECO:0000259" key="1">
    <source>
        <dbReference type="Pfam" id="PF13298"/>
    </source>
</evidence>
<keyword evidence="2" id="KW-0436">Ligase</keyword>
<dbReference type="STRING" id="1841859.GCA_900157385_00754"/>
<dbReference type="Pfam" id="PF13298">
    <property type="entry name" value="LigD_N"/>
    <property type="match status" value="1"/>
</dbReference>
<dbReference type="Proteomes" id="UP000241595">
    <property type="component" value="Unassembled WGS sequence"/>
</dbReference>
<dbReference type="PANTHER" id="PTHR39465:SF1">
    <property type="entry name" value="DNA LIGASE D 3'-PHOSPHOESTERASE DOMAIN-CONTAINING PROTEIN"/>
    <property type="match status" value="1"/>
</dbReference>
<proteinExistence type="predicted"/>
<feature type="domain" description="DNA ligase D 3'-phosphoesterase" evidence="1">
    <location>
        <begin position="46"/>
        <end position="134"/>
    </location>
</feature>
<dbReference type="InterPro" id="IPR014144">
    <property type="entry name" value="LigD_PE_domain"/>
</dbReference>
<reference evidence="2 3" key="1">
    <citation type="submission" date="2017-01" db="EMBL/GenBank/DDBJ databases">
        <authorList>
            <consortium name="Urmite Genomes"/>
        </authorList>
    </citation>
    <scope>NUCLEOTIDE SEQUENCE [LARGE SCALE GENOMIC DNA]</scope>
    <source>
        <strain evidence="2 3">AB308</strain>
    </source>
</reference>
<gene>
    <name evidence="2" type="ORF">MTAB308_758</name>
</gene>